<keyword evidence="1" id="KW-0472">Membrane</keyword>
<feature type="transmembrane region" description="Helical" evidence="1">
    <location>
        <begin position="138"/>
        <end position="158"/>
    </location>
</feature>
<feature type="transmembrane region" description="Helical" evidence="1">
    <location>
        <begin position="170"/>
        <end position="188"/>
    </location>
</feature>
<keyword evidence="1" id="KW-0812">Transmembrane</keyword>
<feature type="transmembrane region" description="Helical" evidence="1">
    <location>
        <begin position="246"/>
        <end position="266"/>
    </location>
</feature>
<evidence type="ECO:0000259" key="2">
    <source>
        <dbReference type="Pfam" id="PF01757"/>
    </source>
</evidence>
<feature type="transmembrane region" description="Helical" evidence="1">
    <location>
        <begin position="110"/>
        <end position="131"/>
    </location>
</feature>
<dbReference type="EMBL" id="CP046875">
    <property type="protein sequence ID" value="QGZ27074.1"/>
    <property type="molecule type" value="Genomic_DNA"/>
</dbReference>
<dbReference type="PANTHER" id="PTHR37312">
    <property type="entry name" value="MEMBRANE-BOUND ACYLTRANSFERASE YKRP-RELATED"/>
    <property type="match status" value="1"/>
</dbReference>
<evidence type="ECO:0000313" key="4">
    <source>
        <dbReference type="Proteomes" id="UP000433223"/>
    </source>
</evidence>
<keyword evidence="3" id="KW-0012">Acyltransferase</keyword>
<keyword evidence="4" id="KW-1185">Reference proteome</keyword>
<evidence type="ECO:0000256" key="1">
    <source>
        <dbReference type="SAM" id="Phobius"/>
    </source>
</evidence>
<dbReference type="AlphaFoldDB" id="A0AAE6UY81"/>
<dbReference type="InterPro" id="IPR002656">
    <property type="entry name" value="Acyl_transf_3_dom"/>
</dbReference>
<sequence length="358" mass="41459">MKMKKRKEYIDIARGIAIILVVMAHCDNFKLWSIGKFSNLFFMPLFFFISGFFFKMEAQNFGELVCVIKKKCAPIYLYYLKFELFYLILRNFFINSGLYNQSVLDKNNDLVVVNSVKIALLNVLKIVLLAGREPFCGAFWFLVSLIFIIIMYSTIIFISKKFTTHNEVFVNFTVLLLFVVGCIMRYTVSIPRISPAITMTLFYHCGRLSNKHGIKFNSKKLFIFSILSLNILYFLGSVSINSNYFSNPVFLLTSSFLGIYMVIFISKKIESKLNYMKRMLAYIGRHTLPIVAMHFISFKVIMLVQYYFGNITYNQLGNLTGANNNNILYLFYVLSGITVPLAIEYLCNLFKGINQKLL</sequence>
<feature type="transmembrane region" description="Helical" evidence="1">
    <location>
        <begin position="221"/>
        <end position="240"/>
    </location>
</feature>
<feature type="domain" description="Acyltransferase 3" evidence="2">
    <location>
        <begin position="8"/>
        <end position="343"/>
    </location>
</feature>
<evidence type="ECO:0000313" key="3">
    <source>
        <dbReference type="EMBL" id="QGZ27074.1"/>
    </source>
</evidence>
<accession>A0AAE6UY81</accession>
<keyword evidence="1" id="KW-1133">Transmembrane helix</keyword>
<organism evidence="3 4">
    <name type="scientific">Streptococcus ruminicola</name>
    <dbReference type="NCBI Taxonomy" id="2686210"/>
    <lineage>
        <taxon>Bacteria</taxon>
        <taxon>Bacillati</taxon>
        <taxon>Bacillota</taxon>
        <taxon>Bacilli</taxon>
        <taxon>Lactobacillales</taxon>
        <taxon>Streptococcaceae</taxon>
        <taxon>Streptococcus</taxon>
    </lineage>
</organism>
<feature type="transmembrane region" description="Helical" evidence="1">
    <location>
        <begin position="75"/>
        <end position="98"/>
    </location>
</feature>
<dbReference type="Pfam" id="PF01757">
    <property type="entry name" value="Acyl_transf_3"/>
    <property type="match status" value="1"/>
</dbReference>
<reference evidence="3 4" key="1">
    <citation type="submission" date="2019-12" db="EMBL/GenBank/DDBJ databases">
        <title>Complete genome sequence of Streptococcus lutetiensis CNU 77-61 isolated from Capra aegagrus hircus.</title>
        <authorList>
            <person name="Park S.Y."/>
            <person name="Kim J.H."/>
            <person name="Seo S.W."/>
        </authorList>
    </citation>
    <scope>NUCLEOTIDE SEQUENCE [LARGE SCALE GENOMIC DNA]</scope>
    <source>
        <strain evidence="3 4">CNU_77-61</strain>
    </source>
</reference>
<keyword evidence="3" id="KW-0808">Transferase</keyword>
<proteinExistence type="predicted"/>
<feature type="transmembrane region" description="Helical" evidence="1">
    <location>
        <begin position="37"/>
        <end position="54"/>
    </location>
</feature>
<dbReference type="InterPro" id="IPR052734">
    <property type="entry name" value="Nod_factor_acetyltransferase"/>
</dbReference>
<dbReference type="GO" id="GO:0016747">
    <property type="term" value="F:acyltransferase activity, transferring groups other than amino-acyl groups"/>
    <property type="evidence" value="ECO:0007669"/>
    <property type="project" value="InterPro"/>
</dbReference>
<gene>
    <name evidence="3" type="ORF">GP482_02460</name>
</gene>
<dbReference type="PANTHER" id="PTHR37312:SF1">
    <property type="entry name" value="MEMBRANE-BOUND ACYLTRANSFERASE YKRP-RELATED"/>
    <property type="match status" value="1"/>
</dbReference>
<name>A0AAE6UY81_9STRE</name>
<feature type="transmembrane region" description="Helical" evidence="1">
    <location>
        <begin position="328"/>
        <end position="347"/>
    </location>
</feature>
<feature type="transmembrane region" description="Helical" evidence="1">
    <location>
        <begin position="12"/>
        <end position="31"/>
    </location>
</feature>
<feature type="transmembrane region" description="Helical" evidence="1">
    <location>
        <begin position="287"/>
        <end position="308"/>
    </location>
</feature>
<protein>
    <submittedName>
        <fullName evidence="3">Acyltransferase family protein</fullName>
    </submittedName>
</protein>
<dbReference type="Proteomes" id="UP000433223">
    <property type="component" value="Chromosome"/>
</dbReference>